<accession>D1PPY2</accession>
<feature type="region of interest" description="Disordered" evidence="1">
    <location>
        <begin position="1"/>
        <end position="54"/>
    </location>
</feature>
<evidence type="ECO:0000313" key="2">
    <source>
        <dbReference type="EMBL" id="EFB75327.1"/>
    </source>
</evidence>
<name>D1PPY2_9FIRM</name>
<proteinExistence type="predicted"/>
<sequence>MKRKHFKDSDPAARGQPRNRKDDVKAAGRIRKEGGSDPMANFKDPIHHRRAWAC</sequence>
<protein>
    <submittedName>
        <fullName evidence="2">Uncharacterized protein</fullName>
    </submittedName>
</protein>
<evidence type="ECO:0000313" key="3">
    <source>
        <dbReference type="Proteomes" id="UP000003438"/>
    </source>
</evidence>
<dbReference type="Proteomes" id="UP000003438">
    <property type="component" value="Unassembled WGS sequence"/>
</dbReference>
<reference evidence="2" key="1">
    <citation type="submission" date="2009-12" db="EMBL/GenBank/DDBJ databases">
        <authorList>
            <person name="Weinstock G."/>
            <person name="Sodergren E."/>
            <person name="Clifton S."/>
            <person name="Fulton L."/>
            <person name="Fulton B."/>
            <person name="Courtney L."/>
            <person name="Fronick C."/>
            <person name="Harrison M."/>
            <person name="Strong C."/>
            <person name="Farmer C."/>
            <person name="Delahaunty K."/>
            <person name="Markovic C."/>
            <person name="Hall O."/>
            <person name="Minx P."/>
            <person name="Tomlinson C."/>
            <person name="Mitreva M."/>
            <person name="Nelson J."/>
            <person name="Hou S."/>
            <person name="Wollam A."/>
            <person name="Pepin K.H."/>
            <person name="Johnson M."/>
            <person name="Bhonagiri V."/>
            <person name="Nash W.E."/>
            <person name="Warren W."/>
            <person name="Chinwalla A."/>
            <person name="Mardis E.R."/>
            <person name="Wilson R.K."/>
        </authorList>
    </citation>
    <scope>NUCLEOTIDE SEQUENCE [LARGE SCALE GENOMIC DNA]</scope>
    <source>
        <strain evidence="2">DSM 15176</strain>
    </source>
</reference>
<comment type="caution">
    <text evidence="2">The sequence shown here is derived from an EMBL/GenBank/DDBJ whole genome shotgun (WGS) entry which is preliminary data.</text>
</comment>
<evidence type="ECO:0000256" key="1">
    <source>
        <dbReference type="SAM" id="MobiDB-lite"/>
    </source>
</evidence>
<dbReference type="AlphaFoldDB" id="D1PPY2"/>
<gene>
    <name evidence="2" type="ORF">SUBVAR_06448</name>
</gene>
<keyword evidence="3" id="KW-1185">Reference proteome</keyword>
<dbReference type="HOGENOM" id="CLU_3048690_0_0_9"/>
<feature type="compositionally biased region" description="Basic and acidic residues" evidence="1">
    <location>
        <begin position="19"/>
        <end position="35"/>
    </location>
</feature>
<dbReference type="EMBL" id="ACBY02000029">
    <property type="protein sequence ID" value="EFB75327.1"/>
    <property type="molecule type" value="Genomic_DNA"/>
</dbReference>
<organism evidence="2 3">
    <name type="scientific">Subdoligranulum variabile DSM 15176</name>
    <dbReference type="NCBI Taxonomy" id="411471"/>
    <lineage>
        <taxon>Bacteria</taxon>
        <taxon>Bacillati</taxon>
        <taxon>Bacillota</taxon>
        <taxon>Clostridia</taxon>
        <taxon>Eubacteriales</taxon>
        <taxon>Oscillospiraceae</taxon>
        <taxon>Subdoligranulum</taxon>
    </lineage>
</organism>